<feature type="active site" description="O-isoaspartyl threonine intermediate" evidence="1">
    <location>
        <position position="27"/>
    </location>
</feature>
<dbReference type="PIRSF" id="PIRSF500176">
    <property type="entry name" value="L_ASNase"/>
    <property type="match status" value="1"/>
</dbReference>
<dbReference type="SMART" id="SM00870">
    <property type="entry name" value="Asparaginase"/>
    <property type="match status" value="1"/>
</dbReference>
<dbReference type="GO" id="GO:0004067">
    <property type="term" value="F:asparaginase activity"/>
    <property type="evidence" value="ECO:0007669"/>
    <property type="project" value="UniProtKB-UniRule"/>
</dbReference>
<feature type="domain" description="Asparaginase/glutaminase C-terminal" evidence="5">
    <location>
        <begin position="288"/>
        <end position="376"/>
    </location>
</feature>
<evidence type="ECO:0008006" key="8">
    <source>
        <dbReference type="Google" id="ProtNLM"/>
    </source>
</evidence>
<comment type="caution">
    <text evidence="6">The sequence shown here is derived from an EMBL/GenBank/DDBJ whole genome shotgun (WGS) entry which is preliminary data.</text>
</comment>
<feature type="domain" description="L-asparaginase N-terminal" evidence="4">
    <location>
        <begin position="18"/>
        <end position="227"/>
    </location>
</feature>
<dbReference type="AlphaFoldDB" id="A0A4U0RBJ4"/>
<evidence type="ECO:0000256" key="3">
    <source>
        <dbReference type="PROSITE-ProRule" id="PRU10100"/>
    </source>
</evidence>
<dbReference type="InterPro" id="IPR040919">
    <property type="entry name" value="Asparaginase_C"/>
</dbReference>
<accession>A0A4U0RBJ4</accession>
<keyword evidence="7" id="KW-1185">Reference proteome</keyword>
<dbReference type="Proteomes" id="UP000309747">
    <property type="component" value="Unassembled WGS sequence"/>
</dbReference>
<organism evidence="6 7">
    <name type="scientific">Paracoccus gahaiensis</name>
    <dbReference type="NCBI Taxonomy" id="1706839"/>
    <lineage>
        <taxon>Bacteria</taxon>
        <taxon>Pseudomonadati</taxon>
        <taxon>Pseudomonadota</taxon>
        <taxon>Alphaproteobacteria</taxon>
        <taxon>Rhodobacterales</taxon>
        <taxon>Paracoccaceae</taxon>
        <taxon>Paracoccus</taxon>
    </lineage>
</organism>
<evidence type="ECO:0000259" key="5">
    <source>
        <dbReference type="Pfam" id="PF17763"/>
    </source>
</evidence>
<reference evidence="6 7" key="1">
    <citation type="submission" date="2019-04" db="EMBL/GenBank/DDBJ databases">
        <authorList>
            <person name="Li J."/>
        </authorList>
    </citation>
    <scope>NUCLEOTIDE SEQUENCE [LARGE SCALE GENOMIC DNA]</scope>
    <source>
        <strain evidence="6 7">KCTC 42687</strain>
    </source>
</reference>
<dbReference type="InterPro" id="IPR037152">
    <property type="entry name" value="L-asparaginase_N_sf"/>
</dbReference>
<sequence length="508" mass="51881">MTPPAPAYSGAKGGAVMRICIINTGGTITCTGSPLAPMPPARFAQAVTDLLGPALAAALPGDSLHLDDGLRFSEHGPGVLDSTDLRPSDWCRMAGRVLDLYDDHDAFVILHGTDTMDYSGAALSLLLNVTGRLGLPVATLSKPVILTGAQLPLFLQTPQGLALNLGSDGLANLTGALRAARLRLPEVVVFFGGVLLRGNRALKVSTTRFAAFDSPHLPPLAEVGITIRPGAAPALPGPASGAHALDATPARARVRAQLAAIAARIDDQRIVQIPAVPADHRAADPLLAQMIRAALAAGATGLLLEGFGEGNIPAGDGAIEAALRKAPVPVVIASRAIGGQVGAFHYAAGAWIAATGALPAGDMTPVAALAKLMILNAVADHHGWDRATRDALMIRSLAGECTPTDRLQGPLLPGQSLTAADGPVALVNDPETGPCLTLHGRVLWQAPGPGLLRMRGDRLVLIAPDGHLAWASAASPAPDAVAILTAHPPALHLVDPAGEAVPVTLLPC</sequence>
<evidence type="ECO:0000256" key="2">
    <source>
        <dbReference type="PIRSR" id="PIRSR001220-2"/>
    </source>
</evidence>
<evidence type="ECO:0000256" key="1">
    <source>
        <dbReference type="PIRSR" id="PIRSR001220-1"/>
    </source>
</evidence>
<dbReference type="PROSITE" id="PS51732">
    <property type="entry name" value="ASN_GLN_ASE_3"/>
    <property type="match status" value="1"/>
</dbReference>
<evidence type="ECO:0000313" key="6">
    <source>
        <dbReference type="EMBL" id="TJZ92515.1"/>
    </source>
</evidence>
<dbReference type="InterPro" id="IPR027474">
    <property type="entry name" value="L-asparaginase_N"/>
</dbReference>
<gene>
    <name evidence="6" type="ORF">FA743_06500</name>
</gene>
<dbReference type="Gene3D" id="3.40.50.40">
    <property type="match status" value="1"/>
</dbReference>
<dbReference type="Pfam" id="PF17763">
    <property type="entry name" value="Asparaginase_C"/>
    <property type="match status" value="1"/>
</dbReference>
<dbReference type="PANTHER" id="PTHR11707:SF28">
    <property type="entry name" value="60 KDA LYSOPHOSPHOLIPASE"/>
    <property type="match status" value="1"/>
</dbReference>
<dbReference type="PANTHER" id="PTHR11707">
    <property type="entry name" value="L-ASPARAGINASE"/>
    <property type="match status" value="1"/>
</dbReference>
<dbReference type="Pfam" id="PF00710">
    <property type="entry name" value="Asparaginase"/>
    <property type="match status" value="1"/>
</dbReference>
<dbReference type="PROSITE" id="PS00917">
    <property type="entry name" value="ASN_GLN_ASE_2"/>
    <property type="match status" value="1"/>
</dbReference>
<dbReference type="EMBL" id="SUNI01000004">
    <property type="protein sequence ID" value="TJZ92515.1"/>
    <property type="molecule type" value="Genomic_DNA"/>
</dbReference>
<feature type="binding site" evidence="2">
    <location>
        <begin position="113"/>
        <end position="114"/>
    </location>
    <ligand>
        <name>substrate</name>
    </ligand>
</feature>
<dbReference type="InterPro" id="IPR027473">
    <property type="entry name" value="L-asparaginase_C"/>
</dbReference>
<proteinExistence type="predicted"/>
<evidence type="ECO:0000259" key="4">
    <source>
        <dbReference type="Pfam" id="PF00710"/>
    </source>
</evidence>
<dbReference type="InterPro" id="IPR027475">
    <property type="entry name" value="Asparaginase/glutaminase_AS2"/>
</dbReference>
<dbReference type="InterPro" id="IPR036152">
    <property type="entry name" value="Asp/glu_Ase-like_sf"/>
</dbReference>
<feature type="active site" evidence="3">
    <location>
        <position position="113"/>
    </location>
</feature>
<dbReference type="SFLD" id="SFLDS00057">
    <property type="entry name" value="Glutaminase/Asparaginase"/>
    <property type="match status" value="1"/>
</dbReference>
<dbReference type="Gene3D" id="3.40.50.1170">
    <property type="entry name" value="L-asparaginase, N-terminal domain"/>
    <property type="match status" value="1"/>
</dbReference>
<feature type="binding site" evidence="2">
    <location>
        <position position="82"/>
    </location>
    <ligand>
        <name>substrate</name>
    </ligand>
</feature>
<name>A0A4U0RBJ4_9RHOB</name>
<dbReference type="PIRSF" id="PIRSF001220">
    <property type="entry name" value="L-ASNase_gatD"/>
    <property type="match status" value="1"/>
</dbReference>
<dbReference type="OrthoDB" id="9788068at2"/>
<dbReference type="InterPro" id="IPR006034">
    <property type="entry name" value="Asparaginase/glutaminase-like"/>
</dbReference>
<evidence type="ECO:0000313" key="7">
    <source>
        <dbReference type="Proteomes" id="UP000309747"/>
    </source>
</evidence>
<dbReference type="SUPFAM" id="SSF53774">
    <property type="entry name" value="Glutaminase/Asparaginase"/>
    <property type="match status" value="1"/>
</dbReference>
<protein>
    <recommendedName>
        <fullName evidence="8">Asparaginase</fullName>
    </recommendedName>
</protein>
<dbReference type="PRINTS" id="PR00139">
    <property type="entry name" value="ASNGLNASE"/>
</dbReference>